<keyword evidence="4" id="KW-0378">Hydrolase</keyword>
<dbReference type="InterPro" id="IPR050546">
    <property type="entry name" value="Glycosyl_Hydrlase_16"/>
</dbReference>
<dbReference type="PROSITE" id="PS51762">
    <property type="entry name" value="GH16_2"/>
    <property type="match status" value="1"/>
</dbReference>
<dbReference type="InterPro" id="IPR013320">
    <property type="entry name" value="ConA-like_dom_sf"/>
</dbReference>
<dbReference type="RefSeq" id="WP_126914850.1">
    <property type="nucleotide sequence ID" value="NZ_CP034587.1"/>
</dbReference>
<dbReference type="Pfam" id="PF00722">
    <property type="entry name" value="Glyco_hydro_16"/>
    <property type="match status" value="1"/>
</dbReference>
<dbReference type="PANTHER" id="PTHR10963:SF55">
    <property type="entry name" value="GLYCOSIDE HYDROLASE FAMILY 16 PROTEIN"/>
    <property type="match status" value="1"/>
</dbReference>
<reference evidence="4 5" key="1">
    <citation type="submission" date="2018-12" db="EMBL/GenBank/DDBJ databases">
        <title>The whole draft genome of Streptomyce luteoverticillatus CGMCC 15060.</title>
        <authorList>
            <person name="Feng Z."/>
            <person name="Chen G."/>
            <person name="Zhang J."/>
            <person name="Zhu H."/>
            <person name="Yu X."/>
            <person name="Zhang W."/>
            <person name="Zhang X."/>
        </authorList>
    </citation>
    <scope>NUCLEOTIDE SEQUENCE [LARGE SCALE GENOMIC DNA]</scope>
    <source>
        <strain evidence="4 5">CGMCC 15060</strain>
    </source>
</reference>
<dbReference type="Proteomes" id="UP000267900">
    <property type="component" value="Chromosome"/>
</dbReference>
<dbReference type="EMBL" id="CP034587">
    <property type="protein sequence ID" value="AZQ72323.1"/>
    <property type="molecule type" value="Genomic_DNA"/>
</dbReference>
<organism evidence="4 5">
    <name type="scientific">Streptomyces luteoverticillatus</name>
    <name type="common">Streptoverticillium luteoverticillatus</name>
    <dbReference type="NCBI Taxonomy" id="66425"/>
    <lineage>
        <taxon>Bacteria</taxon>
        <taxon>Bacillati</taxon>
        <taxon>Actinomycetota</taxon>
        <taxon>Actinomycetes</taxon>
        <taxon>Kitasatosporales</taxon>
        <taxon>Streptomycetaceae</taxon>
        <taxon>Streptomyces</taxon>
    </lineage>
</organism>
<name>A0A3Q9FWH7_STRLT</name>
<feature type="region of interest" description="Disordered" evidence="2">
    <location>
        <begin position="60"/>
        <end position="80"/>
    </location>
</feature>
<dbReference type="AlphaFoldDB" id="A0A3Q9FWH7"/>
<dbReference type="InterPro" id="IPR000757">
    <property type="entry name" value="Beta-glucanase-like"/>
</dbReference>
<proteinExistence type="inferred from homology"/>
<evidence type="ECO:0000313" key="4">
    <source>
        <dbReference type="EMBL" id="AZQ72323.1"/>
    </source>
</evidence>
<keyword evidence="5" id="KW-1185">Reference proteome</keyword>
<accession>A0A3Q9FWH7</accession>
<dbReference type="PANTHER" id="PTHR10963">
    <property type="entry name" value="GLYCOSYL HYDROLASE-RELATED"/>
    <property type="match status" value="1"/>
</dbReference>
<comment type="similarity">
    <text evidence="1">Belongs to the glycosyl hydrolase 16 family.</text>
</comment>
<dbReference type="GO" id="GO:0004553">
    <property type="term" value="F:hydrolase activity, hydrolyzing O-glycosyl compounds"/>
    <property type="evidence" value="ECO:0007669"/>
    <property type="project" value="InterPro"/>
</dbReference>
<dbReference type="Gene3D" id="2.60.120.200">
    <property type="match status" value="1"/>
</dbReference>
<evidence type="ECO:0000256" key="1">
    <source>
        <dbReference type="ARBA" id="ARBA00006865"/>
    </source>
</evidence>
<evidence type="ECO:0000259" key="3">
    <source>
        <dbReference type="PROSITE" id="PS51762"/>
    </source>
</evidence>
<dbReference type="SUPFAM" id="SSF49899">
    <property type="entry name" value="Concanavalin A-like lectins/glucanases"/>
    <property type="match status" value="1"/>
</dbReference>
<evidence type="ECO:0000313" key="5">
    <source>
        <dbReference type="Proteomes" id="UP000267900"/>
    </source>
</evidence>
<dbReference type="GO" id="GO:0005975">
    <property type="term" value="P:carbohydrate metabolic process"/>
    <property type="evidence" value="ECO:0007669"/>
    <property type="project" value="InterPro"/>
</dbReference>
<gene>
    <name evidence="4" type="ORF">EKH77_14825</name>
</gene>
<sequence>MRLRLRLRPRPRLRPLTRRFPGAVAMLAAAAVLIGGCDVARDAARDRIAGLRHVVAAAHARPAAADHKPGGPKAGSPKAKADAWRLVWSDEFRGPARHRPDQAKWSFDRGGEPQWGNHEWQYYTDRPGNVSLDGHGNLALTARHERVHEVRGKKCGFGPCDITSARLTTKGRFARAYGRFEARIKIPKGQGLWPAFWMLGANVDKVAWPGNGEIDVMEALGRQPGTVHGTIHGPGYVAQGIENHTTLARGRSLADGFHTYRVDWAPGKLTWYLDGKPYGAACAGQLKHGQKWVFDHPHYLLLNLAVGGDWPGPPDRSTPFPARMLVDYVRVYERAGR</sequence>
<feature type="domain" description="GH16" evidence="3">
    <location>
        <begin position="66"/>
        <end position="337"/>
    </location>
</feature>
<dbReference type="OrthoDB" id="9809583at2"/>
<dbReference type="CDD" id="cd08023">
    <property type="entry name" value="GH16_laminarinase_like"/>
    <property type="match status" value="1"/>
</dbReference>
<evidence type="ECO:0000256" key="2">
    <source>
        <dbReference type="SAM" id="MobiDB-lite"/>
    </source>
</evidence>
<protein>
    <submittedName>
        <fullName evidence="4">Glycoside hydrolase family 16 protein</fullName>
    </submittedName>
</protein>